<evidence type="ECO:0000256" key="2">
    <source>
        <dbReference type="SAM" id="Phobius"/>
    </source>
</evidence>
<comment type="caution">
    <text evidence="3">The sequence shown here is derived from an EMBL/GenBank/DDBJ whole genome shotgun (WGS) entry which is preliminary data.</text>
</comment>
<organism evidence="3 4">
    <name type="scientific">Ensete ventricosum</name>
    <name type="common">Abyssinian banana</name>
    <name type="synonym">Musa ensete</name>
    <dbReference type="NCBI Taxonomy" id="4639"/>
    <lineage>
        <taxon>Eukaryota</taxon>
        <taxon>Viridiplantae</taxon>
        <taxon>Streptophyta</taxon>
        <taxon>Embryophyta</taxon>
        <taxon>Tracheophyta</taxon>
        <taxon>Spermatophyta</taxon>
        <taxon>Magnoliopsida</taxon>
        <taxon>Liliopsida</taxon>
        <taxon>Zingiberales</taxon>
        <taxon>Musaceae</taxon>
        <taxon>Ensete</taxon>
    </lineage>
</organism>
<reference evidence="3 4" key="1">
    <citation type="journal article" date="2014" name="Agronomy (Basel)">
        <title>A Draft Genome Sequence for Ensete ventricosum, the Drought-Tolerant Tree Against Hunger.</title>
        <authorList>
            <person name="Harrison J."/>
            <person name="Moore K.A."/>
            <person name="Paszkiewicz K."/>
            <person name="Jones T."/>
            <person name="Grant M."/>
            <person name="Ambacheew D."/>
            <person name="Muzemil S."/>
            <person name="Studholme D.J."/>
        </authorList>
    </citation>
    <scope>NUCLEOTIDE SEQUENCE [LARGE SCALE GENOMIC DNA]</scope>
</reference>
<keyword evidence="2" id="KW-0812">Transmembrane</keyword>
<gene>
    <name evidence="3" type="ORF">B296_00048762</name>
</gene>
<proteinExistence type="predicted"/>
<feature type="region of interest" description="Disordered" evidence="1">
    <location>
        <begin position="35"/>
        <end position="59"/>
    </location>
</feature>
<feature type="transmembrane region" description="Helical" evidence="2">
    <location>
        <begin position="71"/>
        <end position="89"/>
    </location>
</feature>
<dbReference type="AlphaFoldDB" id="A0A426X4X5"/>
<dbReference type="Proteomes" id="UP000287651">
    <property type="component" value="Unassembled WGS sequence"/>
</dbReference>
<keyword evidence="2" id="KW-0472">Membrane</keyword>
<keyword evidence="2" id="KW-1133">Transmembrane helix</keyword>
<evidence type="ECO:0000313" key="3">
    <source>
        <dbReference type="EMBL" id="RRT34529.1"/>
    </source>
</evidence>
<accession>A0A426X4X5</accession>
<name>A0A426X4X5_ENSVE</name>
<sequence length="129" mass="13913">MIGCRGQGRFEPNRKSDFTTELVRESGRLRELPQLGAVAAPPQAGSPGRVGSRRDPSDGQVSLVVDFTIPLLRRGAWAFIITVTGYPYLNLVSSLLLTISLHLITSSVVLAARRATAAEGCRSCPLYLC</sequence>
<protein>
    <submittedName>
        <fullName evidence="3">Uncharacterized protein</fullName>
    </submittedName>
</protein>
<dbReference type="EMBL" id="AMZH03026640">
    <property type="protein sequence ID" value="RRT34529.1"/>
    <property type="molecule type" value="Genomic_DNA"/>
</dbReference>
<evidence type="ECO:0000313" key="4">
    <source>
        <dbReference type="Proteomes" id="UP000287651"/>
    </source>
</evidence>
<evidence type="ECO:0000256" key="1">
    <source>
        <dbReference type="SAM" id="MobiDB-lite"/>
    </source>
</evidence>